<dbReference type="AlphaFoldDB" id="A0A9X3Z7B3"/>
<dbReference type="GO" id="GO:0003677">
    <property type="term" value="F:DNA binding"/>
    <property type="evidence" value="ECO:0007669"/>
    <property type="project" value="InterPro"/>
</dbReference>
<feature type="binding site" evidence="7">
    <location>
        <position position="274"/>
    </location>
    <ligand>
        <name>ATP</name>
        <dbReference type="ChEBI" id="CHEBI:30616"/>
    </ligand>
</feature>
<keyword evidence="1 7" id="KW-0028">Amino-acid biosynthesis</keyword>
<dbReference type="InterPro" id="IPR027417">
    <property type="entry name" value="P-loop_NTPase"/>
</dbReference>
<dbReference type="CDD" id="cd00093">
    <property type="entry name" value="HTH_XRE"/>
    <property type="match status" value="1"/>
</dbReference>
<keyword evidence="4 7" id="KW-0418">Kinase</keyword>
<gene>
    <name evidence="7" type="primary">aroK</name>
    <name evidence="9" type="ORF">NYP16_08015</name>
</gene>
<dbReference type="GO" id="GO:0005829">
    <property type="term" value="C:cytosol"/>
    <property type="evidence" value="ECO:0007669"/>
    <property type="project" value="TreeGrafter"/>
</dbReference>
<dbReference type="Gene3D" id="3.40.50.300">
    <property type="entry name" value="P-loop containing nucleotide triphosphate hydrolases"/>
    <property type="match status" value="1"/>
</dbReference>
<sequence>MPQKAQAQADPGASGNMELGARLRSARAKIGMTRKDLARASGASERYLSHLEAGDGNPSLNVLADLAQALDLAVADLLPLGGERSAEQAQAAAMLRRLPPERLETVMDWLQKTAVHSSRKGRRIVLIGLRGAGKTALGAALADRLGVPFIELSKEVEKAYGGSMGLLLEMGGQNVLRRYEAEVWDRICRTQEAAVIGAPGGIVADGPLYERVLGAAHSIWLQASPEDHMSRVVEQGDFRPMAISRSAMADLKAILDARTPDYGRADAHLNTSAQDFDQTVRLLEDVARGLLDVKTAI</sequence>
<comment type="caution">
    <text evidence="9">The sequence shown here is derived from an EMBL/GenBank/DDBJ whole genome shotgun (WGS) entry which is preliminary data.</text>
</comment>
<dbReference type="HAMAP" id="MF_00109">
    <property type="entry name" value="Shikimate_kinase"/>
    <property type="match status" value="1"/>
</dbReference>
<dbReference type="SMART" id="SM00530">
    <property type="entry name" value="HTH_XRE"/>
    <property type="match status" value="1"/>
</dbReference>
<dbReference type="Gene3D" id="1.10.260.40">
    <property type="entry name" value="lambda repressor-like DNA-binding domains"/>
    <property type="match status" value="1"/>
</dbReference>
<feature type="binding site" evidence="7">
    <location>
        <position position="258"/>
    </location>
    <ligand>
        <name>substrate</name>
    </ligand>
</feature>
<dbReference type="GO" id="GO:0009073">
    <property type="term" value="P:aromatic amino acid family biosynthetic process"/>
    <property type="evidence" value="ECO:0007669"/>
    <property type="project" value="UniProtKB-KW"/>
</dbReference>
<evidence type="ECO:0000256" key="1">
    <source>
        <dbReference type="ARBA" id="ARBA00022605"/>
    </source>
</evidence>
<dbReference type="NCBIfam" id="NF006015">
    <property type="entry name" value="PRK08154.1"/>
    <property type="match status" value="1"/>
</dbReference>
<dbReference type="GO" id="GO:0009423">
    <property type="term" value="P:chorismate biosynthetic process"/>
    <property type="evidence" value="ECO:0007669"/>
    <property type="project" value="UniProtKB-UniRule"/>
</dbReference>
<keyword evidence="6 7" id="KW-0057">Aromatic amino acid biosynthesis</keyword>
<feature type="binding site" evidence="7">
    <location>
        <position position="239"/>
    </location>
    <ligand>
        <name>ATP</name>
        <dbReference type="ChEBI" id="CHEBI:30616"/>
    </ligand>
</feature>
<comment type="catalytic activity">
    <reaction evidence="7">
        <text>shikimate + ATP = 3-phosphoshikimate + ADP + H(+)</text>
        <dbReference type="Rhea" id="RHEA:13121"/>
        <dbReference type="ChEBI" id="CHEBI:15378"/>
        <dbReference type="ChEBI" id="CHEBI:30616"/>
        <dbReference type="ChEBI" id="CHEBI:36208"/>
        <dbReference type="ChEBI" id="CHEBI:145989"/>
        <dbReference type="ChEBI" id="CHEBI:456216"/>
        <dbReference type="EC" id="2.7.1.71"/>
    </reaction>
</comment>
<dbReference type="EMBL" id="JANWOI010000003">
    <property type="protein sequence ID" value="MDA5193893.1"/>
    <property type="molecule type" value="Genomic_DNA"/>
</dbReference>
<proteinExistence type="inferred from homology"/>
<evidence type="ECO:0000256" key="4">
    <source>
        <dbReference type="ARBA" id="ARBA00022777"/>
    </source>
</evidence>
<dbReference type="SUPFAM" id="SSF47413">
    <property type="entry name" value="lambda repressor-like DNA-binding domains"/>
    <property type="match status" value="1"/>
</dbReference>
<dbReference type="Proteomes" id="UP001141619">
    <property type="component" value="Unassembled WGS sequence"/>
</dbReference>
<keyword evidence="7" id="KW-0460">Magnesium</keyword>
<feature type="binding site" evidence="7">
    <location>
        <begin position="131"/>
        <end position="136"/>
    </location>
    <ligand>
        <name>ATP</name>
        <dbReference type="ChEBI" id="CHEBI:30616"/>
    </ligand>
</feature>
<evidence type="ECO:0000256" key="7">
    <source>
        <dbReference type="HAMAP-Rule" id="MF_00109"/>
    </source>
</evidence>
<organism evidence="9 10">
    <name type="scientific">Govanella unica</name>
    <dbReference type="NCBI Taxonomy" id="2975056"/>
    <lineage>
        <taxon>Bacteria</taxon>
        <taxon>Pseudomonadati</taxon>
        <taxon>Pseudomonadota</taxon>
        <taxon>Alphaproteobacteria</taxon>
        <taxon>Emcibacterales</taxon>
        <taxon>Govanellaceae</taxon>
        <taxon>Govanella</taxon>
    </lineage>
</organism>
<protein>
    <recommendedName>
        <fullName evidence="7">Shikimate kinase</fullName>
        <shortName evidence="7">SK</shortName>
        <ecNumber evidence="7">2.7.1.71</ecNumber>
    </recommendedName>
</protein>
<evidence type="ECO:0000313" key="10">
    <source>
        <dbReference type="Proteomes" id="UP001141619"/>
    </source>
</evidence>
<dbReference type="GO" id="GO:0004765">
    <property type="term" value="F:shikimate kinase activity"/>
    <property type="evidence" value="ECO:0007669"/>
    <property type="project" value="UniProtKB-UniRule"/>
</dbReference>
<reference evidence="9" key="1">
    <citation type="submission" date="2022-08" db="EMBL/GenBank/DDBJ databases">
        <authorList>
            <person name="Vandamme P."/>
            <person name="Hettiarachchi A."/>
            <person name="Peeters C."/>
            <person name="Cnockaert M."/>
            <person name="Carlier A."/>
        </authorList>
    </citation>
    <scope>NUCLEOTIDE SEQUENCE</scope>
    <source>
        <strain evidence="9">LMG 31809</strain>
    </source>
</reference>
<dbReference type="Pfam" id="PF01202">
    <property type="entry name" value="SKI"/>
    <property type="match status" value="1"/>
</dbReference>
<keyword evidence="7" id="KW-0479">Metal-binding</keyword>
<dbReference type="InterPro" id="IPR000623">
    <property type="entry name" value="Shikimate_kinase/TSH1"/>
</dbReference>
<feature type="binding site" evidence="7">
    <location>
        <position position="135"/>
    </location>
    <ligand>
        <name>Mg(2+)</name>
        <dbReference type="ChEBI" id="CHEBI:18420"/>
    </ligand>
</feature>
<dbReference type="RefSeq" id="WP_274943600.1">
    <property type="nucleotide sequence ID" value="NZ_JANWOI010000003.1"/>
</dbReference>
<evidence type="ECO:0000313" key="9">
    <source>
        <dbReference type="EMBL" id="MDA5193893.1"/>
    </source>
</evidence>
<accession>A0A9X3Z7B3</accession>
<keyword evidence="10" id="KW-1185">Reference proteome</keyword>
<keyword evidence="3 7" id="KW-0547">Nucleotide-binding</keyword>
<dbReference type="CDD" id="cd00464">
    <property type="entry name" value="SK"/>
    <property type="match status" value="1"/>
</dbReference>
<dbReference type="PROSITE" id="PS50943">
    <property type="entry name" value="HTH_CROC1"/>
    <property type="match status" value="1"/>
</dbReference>
<feature type="binding site" evidence="7">
    <location>
        <position position="177"/>
    </location>
    <ligand>
        <name>substrate</name>
    </ligand>
</feature>
<comment type="cofactor">
    <cofactor evidence="7">
        <name>Mg(2+)</name>
        <dbReference type="ChEBI" id="CHEBI:18420"/>
    </cofactor>
    <text evidence="7">Binds 1 Mg(2+) ion per subunit.</text>
</comment>
<comment type="similarity">
    <text evidence="7">Belongs to the shikimate kinase family.</text>
</comment>
<comment type="subcellular location">
    <subcellularLocation>
        <location evidence="7">Cytoplasm</location>
    </subcellularLocation>
</comment>
<evidence type="ECO:0000256" key="3">
    <source>
        <dbReference type="ARBA" id="ARBA00022741"/>
    </source>
</evidence>
<dbReference type="InterPro" id="IPR031322">
    <property type="entry name" value="Shikimate/glucono_kinase"/>
</dbReference>
<dbReference type="EC" id="2.7.1.71" evidence="7"/>
<name>A0A9X3Z7B3_9PROT</name>
<dbReference type="InterPro" id="IPR001387">
    <property type="entry name" value="Cro/C1-type_HTH"/>
</dbReference>
<keyword evidence="2 7" id="KW-0808">Transferase</keyword>
<comment type="subunit">
    <text evidence="7">Monomer.</text>
</comment>
<dbReference type="SUPFAM" id="SSF52540">
    <property type="entry name" value="P-loop containing nucleoside triphosphate hydrolases"/>
    <property type="match status" value="1"/>
</dbReference>
<keyword evidence="5 7" id="KW-0067">ATP-binding</keyword>
<evidence type="ECO:0000259" key="8">
    <source>
        <dbReference type="PROSITE" id="PS50943"/>
    </source>
</evidence>
<feature type="domain" description="HTH cro/C1-type" evidence="8">
    <location>
        <begin position="23"/>
        <end position="77"/>
    </location>
</feature>
<comment type="caution">
    <text evidence="7">Lacks conserved residue(s) required for the propagation of feature annotation.</text>
</comment>
<dbReference type="PANTHER" id="PTHR21087:SF16">
    <property type="entry name" value="SHIKIMATE KINASE 1, CHLOROPLASTIC"/>
    <property type="match status" value="1"/>
</dbReference>
<comment type="function">
    <text evidence="7">Catalyzes the specific phosphorylation of the 3-hydroxyl group of shikimic acid using ATP as a cosubstrate.</text>
</comment>
<evidence type="ECO:0000256" key="2">
    <source>
        <dbReference type="ARBA" id="ARBA00022679"/>
    </source>
</evidence>
<dbReference type="GO" id="GO:0000287">
    <property type="term" value="F:magnesium ion binding"/>
    <property type="evidence" value="ECO:0007669"/>
    <property type="project" value="UniProtKB-UniRule"/>
</dbReference>
<dbReference type="PRINTS" id="PR01100">
    <property type="entry name" value="SHIKIMTKNASE"/>
</dbReference>
<comment type="pathway">
    <text evidence="7">Metabolic intermediate biosynthesis; chorismate biosynthesis; chorismate from D-erythrose 4-phosphate and phosphoenolpyruvate: step 5/7.</text>
</comment>
<feature type="binding site" evidence="7">
    <location>
        <position position="200"/>
    </location>
    <ligand>
        <name>substrate</name>
    </ligand>
</feature>
<dbReference type="InterPro" id="IPR010982">
    <property type="entry name" value="Lambda_DNA-bd_dom_sf"/>
</dbReference>
<dbReference type="PANTHER" id="PTHR21087">
    <property type="entry name" value="SHIKIMATE KINASE"/>
    <property type="match status" value="1"/>
</dbReference>
<reference evidence="9" key="2">
    <citation type="journal article" date="2023" name="Syst. Appl. Microbiol.">
        <title>Govania unica gen. nov., sp. nov., a rare biosphere bacterium that represents a novel family in the class Alphaproteobacteria.</title>
        <authorList>
            <person name="Vandamme P."/>
            <person name="Peeters C."/>
            <person name="Hettiarachchi A."/>
            <person name="Cnockaert M."/>
            <person name="Carlier A."/>
        </authorList>
    </citation>
    <scope>NUCLEOTIDE SEQUENCE</scope>
    <source>
        <strain evidence="9">LMG 31809</strain>
    </source>
</reference>
<dbReference type="GO" id="GO:0005524">
    <property type="term" value="F:ATP binding"/>
    <property type="evidence" value="ECO:0007669"/>
    <property type="project" value="UniProtKB-UniRule"/>
</dbReference>
<keyword evidence="7" id="KW-0963">Cytoplasm</keyword>
<dbReference type="Pfam" id="PF13560">
    <property type="entry name" value="HTH_31"/>
    <property type="match status" value="1"/>
</dbReference>
<dbReference type="GO" id="GO:0008652">
    <property type="term" value="P:amino acid biosynthetic process"/>
    <property type="evidence" value="ECO:0007669"/>
    <property type="project" value="UniProtKB-KW"/>
</dbReference>
<evidence type="ECO:0000256" key="6">
    <source>
        <dbReference type="ARBA" id="ARBA00023141"/>
    </source>
</evidence>
<evidence type="ECO:0000256" key="5">
    <source>
        <dbReference type="ARBA" id="ARBA00022840"/>
    </source>
</evidence>